<protein>
    <submittedName>
        <fullName evidence="2">Uncharacterized protein</fullName>
    </submittedName>
</protein>
<gene>
    <name evidence="2" type="ORF">CBR_g29955</name>
</gene>
<feature type="compositionally biased region" description="Basic and acidic residues" evidence="1">
    <location>
        <begin position="56"/>
        <end position="73"/>
    </location>
</feature>
<evidence type="ECO:0000313" key="2">
    <source>
        <dbReference type="EMBL" id="GBG79689.1"/>
    </source>
</evidence>
<dbReference type="AlphaFoldDB" id="A0A388LBK0"/>
<organism evidence="2 3">
    <name type="scientific">Chara braunii</name>
    <name type="common">Braun's stonewort</name>
    <dbReference type="NCBI Taxonomy" id="69332"/>
    <lineage>
        <taxon>Eukaryota</taxon>
        <taxon>Viridiplantae</taxon>
        <taxon>Streptophyta</taxon>
        <taxon>Charophyceae</taxon>
        <taxon>Charales</taxon>
        <taxon>Characeae</taxon>
        <taxon>Chara</taxon>
    </lineage>
</organism>
<dbReference type="EMBL" id="BFEA01000325">
    <property type="protein sequence ID" value="GBG79689.1"/>
    <property type="molecule type" value="Genomic_DNA"/>
</dbReference>
<accession>A0A388LBK0</accession>
<dbReference type="Gramene" id="GBG79689">
    <property type="protein sequence ID" value="GBG79689"/>
    <property type="gene ID" value="CBR_g29955"/>
</dbReference>
<feature type="region of interest" description="Disordered" evidence="1">
    <location>
        <begin position="56"/>
        <end position="82"/>
    </location>
</feature>
<comment type="caution">
    <text evidence="2">The sequence shown here is derived from an EMBL/GenBank/DDBJ whole genome shotgun (WGS) entry which is preliminary data.</text>
</comment>
<reference evidence="2 3" key="1">
    <citation type="journal article" date="2018" name="Cell">
        <title>The Chara Genome: Secondary Complexity and Implications for Plant Terrestrialization.</title>
        <authorList>
            <person name="Nishiyama T."/>
            <person name="Sakayama H."/>
            <person name="Vries J.D."/>
            <person name="Buschmann H."/>
            <person name="Saint-Marcoux D."/>
            <person name="Ullrich K.K."/>
            <person name="Haas F.B."/>
            <person name="Vanderstraeten L."/>
            <person name="Becker D."/>
            <person name="Lang D."/>
            <person name="Vosolsobe S."/>
            <person name="Rombauts S."/>
            <person name="Wilhelmsson P.K.I."/>
            <person name="Janitza P."/>
            <person name="Kern R."/>
            <person name="Heyl A."/>
            <person name="Rumpler F."/>
            <person name="Villalobos L.I.A.C."/>
            <person name="Clay J.M."/>
            <person name="Skokan R."/>
            <person name="Toyoda A."/>
            <person name="Suzuki Y."/>
            <person name="Kagoshima H."/>
            <person name="Schijlen E."/>
            <person name="Tajeshwar N."/>
            <person name="Catarino B."/>
            <person name="Hetherington A.J."/>
            <person name="Saltykova A."/>
            <person name="Bonnot C."/>
            <person name="Breuninger H."/>
            <person name="Symeonidi A."/>
            <person name="Radhakrishnan G.V."/>
            <person name="Van Nieuwerburgh F."/>
            <person name="Deforce D."/>
            <person name="Chang C."/>
            <person name="Karol K.G."/>
            <person name="Hedrich R."/>
            <person name="Ulvskov P."/>
            <person name="Glockner G."/>
            <person name="Delwiche C.F."/>
            <person name="Petrasek J."/>
            <person name="Van de Peer Y."/>
            <person name="Friml J."/>
            <person name="Beilby M."/>
            <person name="Dolan L."/>
            <person name="Kohara Y."/>
            <person name="Sugano S."/>
            <person name="Fujiyama A."/>
            <person name="Delaux P.-M."/>
            <person name="Quint M."/>
            <person name="TheiBen G."/>
            <person name="Hagemann M."/>
            <person name="Harholt J."/>
            <person name="Dunand C."/>
            <person name="Zachgo S."/>
            <person name="Langdale J."/>
            <person name="Maumus F."/>
            <person name="Straeten D.V.D."/>
            <person name="Gould S.B."/>
            <person name="Rensing S.A."/>
        </authorList>
    </citation>
    <scope>NUCLEOTIDE SEQUENCE [LARGE SCALE GENOMIC DNA]</scope>
    <source>
        <strain evidence="2 3">S276</strain>
    </source>
</reference>
<evidence type="ECO:0000313" key="3">
    <source>
        <dbReference type="Proteomes" id="UP000265515"/>
    </source>
</evidence>
<sequence length="82" mass="9420">MAVEGWVWEVRSRKLGRQACLLLYLVLQGKRVLAYKKKAVVKTGVLHENSKVEDRGRENINGHDYSSRPDDYTGLRWTTADS</sequence>
<evidence type="ECO:0000256" key="1">
    <source>
        <dbReference type="SAM" id="MobiDB-lite"/>
    </source>
</evidence>
<name>A0A388LBK0_CHABU</name>
<keyword evidence="3" id="KW-1185">Reference proteome</keyword>
<dbReference type="Proteomes" id="UP000265515">
    <property type="component" value="Unassembled WGS sequence"/>
</dbReference>
<proteinExistence type="predicted"/>